<organism evidence="1 2">
    <name type="scientific">Carnegiea gigantea</name>
    <dbReference type="NCBI Taxonomy" id="171969"/>
    <lineage>
        <taxon>Eukaryota</taxon>
        <taxon>Viridiplantae</taxon>
        <taxon>Streptophyta</taxon>
        <taxon>Embryophyta</taxon>
        <taxon>Tracheophyta</taxon>
        <taxon>Spermatophyta</taxon>
        <taxon>Magnoliopsida</taxon>
        <taxon>eudicotyledons</taxon>
        <taxon>Gunneridae</taxon>
        <taxon>Pentapetalae</taxon>
        <taxon>Caryophyllales</taxon>
        <taxon>Cactineae</taxon>
        <taxon>Cactaceae</taxon>
        <taxon>Cactoideae</taxon>
        <taxon>Echinocereeae</taxon>
        <taxon>Carnegiea</taxon>
    </lineage>
</organism>
<dbReference type="AlphaFoldDB" id="A0A9Q1GXF5"/>
<name>A0A9Q1GXF5_9CARY</name>
<keyword evidence="2" id="KW-1185">Reference proteome</keyword>
<dbReference type="OrthoDB" id="6205933at2759"/>
<evidence type="ECO:0000313" key="1">
    <source>
        <dbReference type="EMBL" id="KAJ8426954.1"/>
    </source>
</evidence>
<evidence type="ECO:0000313" key="2">
    <source>
        <dbReference type="Proteomes" id="UP001153076"/>
    </source>
</evidence>
<gene>
    <name evidence="1" type="ORF">Cgig2_033235</name>
</gene>
<accession>A0A9Q1GXF5</accession>
<reference evidence="1" key="1">
    <citation type="submission" date="2022-04" db="EMBL/GenBank/DDBJ databases">
        <title>Carnegiea gigantea Genome sequencing and assembly v2.</title>
        <authorList>
            <person name="Copetti D."/>
            <person name="Sanderson M.J."/>
            <person name="Burquez A."/>
            <person name="Wojciechowski M.F."/>
        </authorList>
    </citation>
    <scope>NUCLEOTIDE SEQUENCE</scope>
    <source>
        <strain evidence="1">SGP5-SGP5p</strain>
        <tissue evidence="1">Aerial part</tissue>
    </source>
</reference>
<protein>
    <submittedName>
        <fullName evidence="1">Uncharacterized protein</fullName>
    </submittedName>
</protein>
<comment type="caution">
    <text evidence="1">The sequence shown here is derived from an EMBL/GenBank/DDBJ whole genome shotgun (WGS) entry which is preliminary data.</text>
</comment>
<proteinExistence type="predicted"/>
<sequence>MILVSIYKGLNEILYSSHPGRGGGYFPTHFLYAWLAKNFDVYELVGEASSSPGMVKFSGIGHAKSFQLEEARELIGDAIYSREILLVHFVNGGPRCSVPRLAVHMPVIPRENEVIYLTRILQRMKANLVLNPNCSFWKPLRAFCSADRGSFFLCQDSRNRCCHPSNAHPYNPYSKHCATTIDGQDEIPIGVCEPTTEKVTELPPEGVENIMDIFNSEPNPTECMGESDDVNFKKELAHIPLPLGSQCFPRSRLVDPRGVCPLYDDEVESIRRVNAPSLAPRRQRPLGAPHGGISIFNAEVIINEVDKNAARDLIKPYSTRCVAPLLISFLLLKAILIAFMPLSFKEDLQQSYSGQTSAEEHDTYRMEVQGKLDEASRQLNTEDTHYKAKTAELKHKYPSSQEAASEHWVQEAEWEVIDLQATKASLEKDEAYIKESFEDLKNFQWDP</sequence>
<dbReference type="EMBL" id="JAKOGI010001212">
    <property type="protein sequence ID" value="KAJ8426954.1"/>
    <property type="molecule type" value="Genomic_DNA"/>
</dbReference>
<dbReference type="Proteomes" id="UP001153076">
    <property type="component" value="Unassembled WGS sequence"/>
</dbReference>